<dbReference type="Gramene" id="Sspon.08G0016270-2B-mRNA-1">
    <property type="protein sequence ID" value="Sspon.08G0016270-2B-mRNA-1:cds"/>
    <property type="gene ID" value="Sspon.08G0016270-2B"/>
</dbReference>
<accession>A0A678TAI8</accession>
<dbReference type="EMBL" id="MH182533">
    <property type="protein sequence ID" value="AWA44871.1"/>
    <property type="molecule type" value="Genomic_DNA"/>
</dbReference>
<evidence type="ECO:0000256" key="1">
    <source>
        <dbReference type="SAM" id="MobiDB-lite"/>
    </source>
</evidence>
<protein>
    <submittedName>
        <fullName evidence="2">Uncharacterized protein</fullName>
    </submittedName>
</protein>
<feature type="region of interest" description="Disordered" evidence="1">
    <location>
        <begin position="35"/>
        <end position="80"/>
    </location>
</feature>
<sequence length="100" mass="10057">MDRILALSLVGAGPGNIFGPGMSAGALESFARDAGRAKAEGNSRGAGAAAGGTRSASSAGSGGKNCAAERTGEKEENVTRSYPALDDQRFYFVDAVVAPY</sequence>
<dbReference type="AlphaFoldDB" id="A0A678TAI8"/>
<evidence type="ECO:0000313" key="2">
    <source>
        <dbReference type="EMBL" id="AWA44871.1"/>
    </source>
</evidence>
<proteinExistence type="predicted"/>
<gene>
    <name evidence="2" type="ORF">SS53D02_000003</name>
</gene>
<name>A0A678TAI8_SACSP</name>
<organism evidence="2">
    <name type="scientific">Saccharum spontaneum</name>
    <name type="common">Wild sugarcane</name>
    <dbReference type="NCBI Taxonomy" id="62335"/>
    <lineage>
        <taxon>Eukaryota</taxon>
        <taxon>Viridiplantae</taxon>
        <taxon>Streptophyta</taxon>
        <taxon>Embryophyta</taxon>
        <taxon>Tracheophyta</taxon>
        <taxon>Spermatophyta</taxon>
        <taxon>Magnoliopsida</taxon>
        <taxon>Liliopsida</taxon>
        <taxon>Poales</taxon>
        <taxon>Poaceae</taxon>
        <taxon>PACMAD clade</taxon>
        <taxon>Panicoideae</taxon>
        <taxon>Andropogonodae</taxon>
        <taxon>Andropogoneae</taxon>
        <taxon>Saccharinae</taxon>
        <taxon>Saccharum</taxon>
        <taxon>Saccharum officinarum species complex</taxon>
    </lineage>
</organism>
<reference evidence="2" key="1">
    <citation type="submission" date="2018-04" db="EMBL/GenBank/DDBJ databases">
        <title>Comparative Analysis of Homologous Sequences of Saccharum officinarum and Saccharum spontaneum Reveals Independent Polyploidization Events.</title>
        <authorList>
            <person name="Sharma A."/>
            <person name="Song J."/>
            <person name="Lin Q."/>
            <person name="Singh R."/>
            <person name="Ramos N."/>
            <person name="Wang K."/>
            <person name="Zhang J."/>
            <person name="Ming R."/>
            <person name="Yu Q."/>
        </authorList>
    </citation>
    <scope>NUCLEOTIDE SEQUENCE</scope>
</reference>
<feature type="compositionally biased region" description="Low complexity" evidence="1">
    <location>
        <begin position="42"/>
        <end position="68"/>
    </location>
</feature>